<name>A0A839UH76_9HYPH</name>
<accession>A0A839UH76</accession>
<sequence>MSFYQPPSQSNLKEVEELIAFASGQGLILDDRGLTLTFNGHSHLEQIKTSPQTSLQAFVAMWFSGEVASAYDHGIEPAIRQAGYKVMRIDRKEHNNKIDDEIIAEIRRSRFLVADFTCGVTGEGDGFITIPRGGVIGNARLAKREATC</sequence>
<gene>
    <name evidence="1" type="ORF">FHS21_006396</name>
</gene>
<evidence type="ECO:0000313" key="2">
    <source>
        <dbReference type="Proteomes" id="UP000554520"/>
    </source>
</evidence>
<comment type="caution">
    <text evidence="1">The sequence shown here is derived from an EMBL/GenBank/DDBJ whole genome shotgun (WGS) entry which is preliminary data.</text>
</comment>
<keyword evidence="2" id="KW-1185">Reference proteome</keyword>
<reference evidence="1 2" key="1">
    <citation type="submission" date="2020-08" db="EMBL/GenBank/DDBJ databases">
        <title>Genomic Encyclopedia of Type Strains, Phase III (KMG-III): the genomes of soil and plant-associated and newly described type strains.</title>
        <authorList>
            <person name="Whitman W."/>
        </authorList>
    </citation>
    <scope>NUCLEOTIDE SEQUENCE [LARGE SCALE GENOMIC DNA]</scope>
    <source>
        <strain evidence="1 2">CECT 7015</strain>
    </source>
</reference>
<dbReference type="Proteomes" id="UP000554520">
    <property type="component" value="Unassembled WGS sequence"/>
</dbReference>
<dbReference type="AlphaFoldDB" id="A0A839UH76"/>
<dbReference type="EMBL" id="JACHXN010000055">
    <property type="protein sequence ID" value="MBB3149937.1"/>
    <property type="molecule type" value="Genomic_DNA"/>
</dbReference>
<organism evidence="1 2">
    <name type="scientific">Phyllobacterium trifolii</name>
    <dbReference type="NCBI Taxonomy" id="300193"/>
    <lineage>
        <taxon>Bacteria</taxon>
        <taxon>Pseudomonadati</taxon>
        <taxon>Pseudomonadota</taxon>
        <taxon>Alphaproteobacteria</taxon>
        <taxon>Hyphomicrobiales</taxon>
        <taxon>Phyllobacteriaceae</taxon>
        <taxon>Phyllobacterium</taxon>
    </lineage>
</organism>
<proteinExistence type="predicted"/>
<evidence type="ECO:0000313" key="1">
    <source>
        <dbReference type="EMBL" id="MBB3149937.1"/>
    </source>
</evidence>
<dbReference type="RefSeq" id="WP_112531750.1">
    <property type="nucleotide sequence ID" value="NZ_JACHXN010000055.1"/>
</dbReference>
<protein>
    <submittedName>
        <fullName evidence="1">Uncharacterized protein</fullName>
    </submittedName>
</protein>